<feature type="DNA-binding region" description="H-T-H motif" evidence="2">
    <location>
        <begin position="45"/>
        <end position="64"/>
    </location>
</feature>
<dbReference type="Pfam" id="PF14246">
    <property type="entry name" value="TetR_C_7"/>
    <property type="match status" value="1"/>
</dbReference>
<dbReference type="PROSITE" id="PS01081">
    <property type="entry name" value="HTH_TETR_1"/>
    <property type="match status" value="1"/>
</dbReference>
<gene>
    <name evidence="4" type="ORF">GCM10022404_08670</name>
</gene>
<protein>
    <submittedName>
        <fullName evidence="4">TetR/AcrR family transcriptional regulator</fullName>
    </submittedName>
</protein>
<reference evidence="5" key="1">
    <citation type="journal article" date="2019" name="Int. J. Syst. Evol. Microbiol.">
        <title>The Global Catalogue of Microorganisms (GCM) 10K type strain sequencing project: providing services to taxonomists for standard genome sequencing and annotation.</title>
        <authorList>
            <consortium name="The Broad Institute Genomics Platform"/>
            <consortium name="The Broad Institute Genome Sequencing Center for Infectious Disease"/>
            <person name="Wu L."/>
            <person name="Ma J."/>
        </authorList>
    </citation>
    <scope>NUCLEOTIDE SEQUENCE [LARGE SCALE GENOMIC DNA]</scope>
    <source>
        <strain evidence="5">JCM 17190</strain>
    </source>
</reference>
<keyword evidence="5" id="KW-1185">Reference proteome</keyword>
<dbReference type="SUPFAM" id="SSF46689">
    <property type="entry name" value="Homeodomain-like"/>
    <property type="match status" value="1"/>
</dbReference>
<accession>A0ABP7JZE2</accession>
<proteinExistence type="predicted"/>
<dbReference type="InterPro" id="IPR036271">
    <property type="entry name" value="Tet_transcr_reg_TetR-rel_C_sf"/>
</dbReference>
<evidence type="ECO:0000313" key="5">
    <source>
        <dbReference type="Proteomes" id="UP001399917"/>
    </source>
</evidence>
<organism evidence="4 5">
    <name type="scientific">Celeribacter arenosi</name>
    <dbReference type="NCBI Taxonomy" id="792649"/>
    <lineage>
        <taxon>Bacteria</taxon>
        <taxon>Pseudomonadati</taxon>
        <taxon>Pseudomonadota</taxon>
        <taxon>Alphaproteobacteria</taxon>
        <taxon>Rhodobacterales</taxon>
        <taxon>Roseobacteraceae</taxon>
        <taxon>Celeribacter</taxon>
    </lineage>
</organism>
<name>A0ABP7JZE2_9RHOB</name>
<evidence type="ECO:0000259" key="3">
    <source>
        <dbReference type="PROSITE" id="PS50977"/>
    </source>
</evidence>
<evidence type="ECO:0000313" key="4">
    <source>
        <dbReference type="EMBL" id="GAA3860096.1"/>
    </source>
</evidence>
<dbReference type="PROSITE" id="PS50977">
    <property type="entry name" value="HTH_TETR_2"/>
    <property type="match status" value="1"/>
</dbReference>
<dbReference type="SUPFAM" id="SSF48498">
    <property type="entry name" value="Tetracyclin repressor-like, C-terminal domain"/>
    <property type="match status" value="1"/>
</dbReference>
<dbReference type="InterPro" id="IPR050109">
    <property type="entry name" value="HTH-type_TetR-like_transc_reg"/>
</dbReference>
<feature type="domain" description="HTH tetR-type" evidence="3">
    <location>
        <begin position="22"/>
        <end position="82"/>
    </location>
</feature>
<dbReference type="InterPro" id="IPR009057">
    <property type="entry name" value="Homeodomain-like_sf"/>
</dbReference>
<dbReference type="InterPro" id="IPR001647">
    <property type="entry name" value="HTH_TetR"/>
</dbReference>
<dbReference type="Proteomes" id="UP001399917">
    <property type="component" value="Unassembled WGS sequence"/>
</dbReference>
<dbReference type="PANTHER" id="PTHR30055:SF146">
    <property type="entry name" value="HTH-TYPE TRANSCRIPTIONAL DUAL REGULATOR CECR"/>
    <property type="match status" value="1"/>
</dbReference>
<dbReference type="PANTHER" id="PTHR30055">
    <property type="entry name" value="HTH-TYPE TRANSCRIPTIONAL REGULATOR RUTR"/>
    <property type="match status" value="1"/>
</dbReference>
<dbReference type="EMBL" id="BAABDF010000003">
    <property type="protein sequence ID" value="GAA3860096.1"/>
    <property type="molecule type" value="Genomic_DNA"/>
</dbReference>
<dbReference type="Pfam" id="PF00440">
    <property type="entry name" value="TetR_N"/>
    <property type="match status" value="1"/>
</dbReference>
<dbReference type="Gene3D" id="1.10.357.10">
    <property type="entry name" value="Tetracycline Repressor, domain 2"/>
    <property type="match status" value="1"/>
</dbReference>
<dbReference type="Gene3D" id="1.10.10.60">
    <property type="entry name" value="Homeodomain-like"/>
    <property type="match status" value="1"/>
</dbReference>
<sequence length="218" mass="24517">MINIKPIQGVALSIETSRIKRGRKFEQVVAGARSVFLREGFEGASVDEIAREAGVSKATLYSYFPDKRVLFVEIALREALRQAEAYDEQVDLNLPPNVLLPVAGRKLLDFMLSDLGQALYRVAVGESERFPEIGRKFYENGPKLVRDRISEYLSQAAARGEVRIDDFDLAAEQFLELCKVRAVTLCTFQPRVSVDAAERDKIIRNAVDMFLSHYGVKS</sequence>
<dbReference type="InterPro" id="IPR039536">
    <property type="entry name" value="TetR_C_Proteobacteria"/>
</dbReference>
<dbReference type="RefSeq" id="WP_344843939.1">
    <property type="nucleotide sequence ID" value="NZ_BAABDF010000003.1"/>
</dbReference>
<keyword evidence="1 2" id="KW-0238">DNA-binding</keyword>
<evidence type="ECO:0000256" key="2">
    <source>
        <dbReference type="PROSITE-ProRule" id="PRU00335"/>
    </source>
</evidence>
<dbReference type="InterPro" id="IPR023772">
    <property type="entry name" value="DNA-bd_HTH_TetR-type_CS"/>
</dbReference>
<evidence type="ECO:0000256" key="1">
    <source>
        <dbReference type="ARBA" id="ARBA00023125"/>
    </source>
</evidence>
<comment type="caution">
    <text evidence="4">The sequence shown here is derived from an EMBL/GenBank/DDBJ whole genome shotgun (WGS) entry which is preliminary data.</text>
</comment>
<dbReference type="PRINTS" id="PR00455">
    <property type="entry name" value="HTHTETR"/>
</dbReference>